<evidence type="ECO:0000256" key="1">
    <source>
        <dbReference type="SAM" id="Phobius"/>
    </source>
</evidence>
<dbReference type="Pfam" id="PF25231">
    <property type="entry name" value="DUF7847"/>
    <property type="match status" value="1"/>
</dbReference>
<keyword evidence="1" id="KW-0472">Membrane</keyword>
<feature type="transmembrane region" description="Helical" evidence="1">
    <location>
        <begin position="176"/>
        <end position="204"/>
    </location>
</feature>
<dbReference type="EMBL" id="JAAQPH010000026">
    <property type="protein sequence ID" value="NIA71819.1"/>
    <property type="molecule type" value="Genomic_DNA"/>
</dbReference>
<dbReference type="RefSeq" id="WP_167230042.1">
    <property type="nucleotide sequence ID" value="NZ_JAAQPH010000026.1"/>
</dbReference>
<dbReference type="Proteomes" id="UP000761264">
    <property type="component" value="Unassembled WGS sequence"/>
</dbReference>
<keyword evidence="4" id="KW-1185">Reference proteome</keyword>
<evidence type="ECO:0000313" key="3">
    <source>
        <dbReference type="EMBL" id="NIA71819.1"/>
    </source>
</evidence>
<sequence>MSDSMTGGGVSPAVAISVGAVIKRTFSVFFANLLPFGILALVLHLPGLLYNYMTLDETLSGAGPSFSPGQIVVIVLSLVLSYLLMGAVVYGTVSHMRGRQAGLGEIVSRGLTAVLPIIVIAIAASVIMAVGFALFIIPGIFLGVIFAVVLPAYVVERPGIVGSFKRSMELTKGNRWRVLGILIILFVILAVIGMVIGAVTGFVAVMGTGLGLVAIVNYVISALSSAVVAVAVAVLYHDLRIAKEGVSTEQIAAVFD</sequence>
<dbReference type="InterPro" id="IPR057169">
    <property type="entry name" value="DUF7847"/>
</dbReference>
<reference evidence="3" key="1">
    <citation type="submission" date="2020-03" db="EMBL/GenBank/DDBJ databases">
        <title>Genome of Pelagibius litoralis DSM 21314T.</title>
        <authorList>
            <person name="Wang G."/>
        </authorList>
    </citation>
    <scope>NUCLEOTIDE SEQUENCE</scope>
    <source>
        <strain evidence="3">DSM 21314</strain>
    </source>
</reference>
<accession>A0A967KE89</accession>
<dbReference type="AlphaFoldDB" id="A0A967KE89"/>
<comment type="caution">
    <text evidence="3">The sequence shown here is derived from an EMBL/GenBank/DDBJ whole genome shotgun (WGS) entry which is preliminary data.</text>
</comment>
<evidence type="ECO:0000259" key="2">
    <source>
        <dbReference type="Pfam" id="PF25231"/>
    </source>
</evidence>
<feature type="domain" description="DUF7847" evidence="2">
    <location>
        <begin position="68"/>
        <end position="235"/>
    </location>
</feature>
<organism evidence="3 4">
    <name type="scientific">Pelagibius litoralis</name>
    <dbReference type="NCBI Taxonomy" id="374515"/>
    <lineage>
        <taxon>Bacteria</taxon>
        <taxon>Pseudomonadati</taxon>
        <taxon>Pseudomonadota</taxon>
        <taxon>Alphaproteobacteria</taxon>
        <taxon>Rhodospirillales</taxon>
        <taxon>Rhodovibrionaceae</taxon>
        <taxon>Pelagibius</taxon>
    </lineage>
</organism>
<feature type="transmembrane region" description="Helical" evidence="1">
    <location>
        <begin position="136"/>
        <end position="155"/>
    </location>
</feature>
<feature type="transmembrane region" description="Helical" evidence="1">
    <location>
        <begin position="111"/>
        <end position="130"/>
    </location>
</feature>
<feature type="transmembrane region" description="Helical" evidence="1">
    <location>
        <begin position="29"/>
        <end position="50"/>
    </location>
</feature>
<keyword evidence="1" id="KW-0812">Transmembrane</keyword>
<feature type="transmembrane region" description="Helical" evidence="1">
    <location>
        <begin position="70"/>
        <end position="90"/>
    </location>
</feature>
<proteinExistence type="predicted"/>
<name>A0A967KE89_9PROT</name>
<gene>
    <name evidence="3" type="ORF">HBA54_24795</name>
</gene>
<feature type="transmembrane region" description="Helical" evidence="1">
    <location>
        <begin position="6"/>
        <end position="22"/>
    </location>
</feature>
<keyword evidence="1" id="KW-1133">Transmembrane helix</keyword>
<evidence type="ECO:0000313" key="4">
    <source>
        <dbReference type="Proteomes" id="UP000761264"/>
    </source>
</evidence>
<feature type="transmembrane region" description="Helical" evidence="1">
    <location>
        <begin position="210"/>
        <end position="236"/>
    </location>
</feature>
<protein>
    <recommendedName>
        <fullName evidence="2">DUF7847 domain-containing protein</fullName>
    </recommendedName>
</protein>